<protein>
    <submittedName>
        <fullName evidence="1">Uncharacterized protein</fullName>
    </submittedName>
</protein>
<proteinExistence type="predicted"/>
<comment type="caution">
    <text evidence="1">The sequence shown here is derived from an EMBL/GenBank/DDBJ whole genome shotgun (WGS) entry which is preliminary data.</text>
</comment>
<dbReference type="RefSeq" id="WP_171078132.1">
    <property type="nucleotide sequence ID" value="NZ_BNBU01000007.1"/>
</dbReference>
<evidence type="ECO:0000313" key="1">
    <source>
        <dbReference type="EMBL" id="NVK76345.1"/>
    </source>
</evidence>
<dbReference type="EMBL" id="JABBXF010000002">
    <property type="protein sequence ID" value="NVK76345.1"/>
    <property type="molecule type" value="Genomic_DNA"/>
</dbReference>
<evidence type="ECO:0000313" key="2">
    <source>
        <dbReference type="Proteomes" id="UP000587462"/>
    </source>
</evidence>
<gene>
    <name evidence="1" type="ORF">HG542_01565</name>
</gene>
<dbReference type="Proteomes" id="UP000587462">
    <property type="component" value="Unassembled WGS sequence"/>
</dbReference>
<reference evidence="1 2" key="1">
    <citation type="submission" date="2020-04" db="EMBL/GenBank/DDBJ databases">
        <title>Draft Genome Sequence of Streptomyces morookaense DSM 40503, an 8-azaguanine-producing strain.</title>
        <authorList>
            <person name="Qi J."/>
            <person name="Gao J.-M."/>
        </authorList>
    </citation>
    <scope>NUCLEOTIDE SEQUENCE [LARGE SCALE GENOMIC DNA]</scope>
    <source>
        <strain evidence="1 2">DSM 40503</strain>
    </source>
</reference>
<name>A0A7Y7B006_STRMO</name>
<organism evidence="1 2">
    <name type="scientific">Streptomyces morookaense</name>
    <name type="common">Streptoverticillium morookaense</name>
    <dbReference type="NCBI Taxonomy" id="1970"/>
    <lineage>
        <taxon>Bacteria</taxon>
        <taxon>Bacillati</taxon>
        <taxon>Actinomycetota</taxon>
        <taxon>Actinomycetes</taxon>
        <taxon>Kitasatosporales</taxon>
        <taxon>Streptomycetaceae</taxon>
        <taxon>Streptomyces</taxon>
    </lineage>
</organism>
<dbReference type="SUPFAM" id="SSF89372">
    <property type="entry name" value="Fucose-specific lectin"/>
    <property type="match status" value="1"/>
</dbReference>
<dbReference type="AlphaFoldDB" id="A0A7Y7B006"/>
<sequence>MAVRTAAPTTGWLLRGKDGRLTAYAPAQDGLTRWTETRPGGPGWSGPQHLAMPGLEPYLSIAQTPEGYVYLTGLRRREHEDGRAETDVVYTTQFQTGRAVTNWRTIGTPYGRDWERADQMGAPTAVVDAEGLFIALRNAGNGLSARKQDAKGIWGPWLDLHGSRLLDTVSAAATGDGRAELLAVSSEVVLRWRQEEPGGEFVRTLNTPAKPVPGSLASVSLGDGRVAHFWRDAADSALLAQYPEAGQEGAEAPAPVPLASPDPGGSGPVAALRAAVDGRLCLVLAQRAASGRVAVAVVPDGQDDPAAVSWAEVGTEPCAGAPALALDGDERVVLAFVAEGGGLRVARQRAAGAELEFGEWERA</sequence>
<accession>A0A7Y7B006</accession>
<keyword evidence="2" id="KW-1185">Reference proteome</keyword>